<feature type="domain" description="ABC transmembrane type-1" evidence="9">
    <location>
        <begin position="79"/>
        <end position="268"/>
    </location>
</feature>
<feature type="transmembrane region" description="Helical" evidence="8">
    <location>
        <begin position="114"/>
        <end position="135"/>
    </location>
</feature>
<feature type="transmembrane region" description="Helical" evidence="8">
    <location>
        <begin position="81"/>
        <end position="102"/>
    </location>
</feature>
<proteinExistence type="inferred from homology"/>
<evidence type="ECO:0000256" key="3">
    <source>
        <dbReference type="ARBA" id="ARBA00022475"/>
    </source>
</evidence>
<dbReference type="SUPFAM" id="SSF161098">
    <property type="entry name" value="MetI-like"/>
    <property type="match status" value="1"/>
</dbReference>
<keyword evidence="3" id="KW-1003">Cell membrane</keyword>
<evidence type="ECO:0000256" key="2">
    <source>
        <dbReference type="ARBA" id="ARBA00022448"/>
    </source>
</evidence>
<evidence type="ECO:0000256" key="7">
    <source>
        <dbReference type="ARBA" id="ARBA00024202"/>
    </source>
</evidence>
<evidence type="ECO:0000256" key="4">
    <source>
        <dbReference type="ARBA" id="ARBA00022692"/>
    </source>
</evidence>
<dbReference type="InterPro" id="IPR050366">
    <property type="entry name" value="BP-dependent_transpt_permease"/>
</dbReference>
<dbReference type="PANTHER" id="PTHR43386:SF1">
    <property type="entry name" value="D,D-DIPEPTIDE TRANSPORT SYSTEM PERMEASE PROTEIN DDPC-RELATED"/>
    <property type="match status" value="1"/>
</dbReference>
<evidence type="ECO:0000259" key="9">
    <source>
        <dbReference type="PROSITE" id="PS50928"/>
    </source>
</evidence>
<protein>
    <submittedName>
        <fullName evidence="10">Nickel transporter subunit membrane component of ABC superfamily</fullName>
    </submittedName>
</protein>
<keyword evidence="4 8" id="KW-0812">Transmembrane</keyword>
<feature type="transmembrane region" description="Helical" evidence="8">
    <location>
        <begin position="245"/>
        <end position="268"/>
    </location>
</feature>
<accession>A0A212M0B3</accession>
<dbReference type="GO" id="GO:0055085">
    <property type="term" value="P:transmembrane transport"/>
    <property type="evidence" value="ECO:0007669"/>
    <property type="project" value="InterPro"/>
</dbReference>
<evidence type="ECO:0000256" key="1">
    <source>
        <dbReference type="ARBA" id="ARBA00004651"/>
    </source>
</evidence>
<organism evidence="10">
    <name type="scientific">uncultured Sporomusa sp</name>
    <dbReference type="NCBI Taxonomy" id="307249"/>
    <lineage>
        <taxon>Bacteria</taxon>
        <taxon>Bacillati</taxon>
        <taxon>Bacillota</taxon>
        <taxon>Negativicutes</taxon>
        <taxon>Selenomonadales</taxon>
        <taxon>Sporomusaceae</taxon>
        <taxon>Sporomusa</taxon>
        <taxon>environmental samples</taxon>
    </lineage>
</organism>
<name>A0A212M0B3_9FIRM</name>
<dbReference type="GO" id="GO:0005886">
    <property type="term" value="C:plasma membrane"/>
    <property type="evidence" value="ECO:0007669"/>
    <property type="project" value="UniProtKB-SubCell"/>
</dbReference>
<feature type="transmembrane region" description="Helical" evidence="8">
    <location>
        <begin position="196"/>
        <end position="225"/>
    </location>
</feature>
<dbReference type="InterPro" id="IPR035906">
    <property type="entry name" value="MetI-like_sf"/>
</dbReference>
<dbReference type="NCBIfam" id="NF045474">
    <property type="entry name" value="Opp2C"/>
    <property type="match status" value="1"/>
</dbReference>
<dbReference type="InterPro" id="IPR000515">
    <property type="entry name" value="MetI-like"/>
</dbReference>
<dbReference type="AlphaFoldDB" id="A0A212M0B3"/>
<dbReference type="Pfam" id="PF00528">
    <property type="entry name" value="BPD_transp_1"/>
    <property type="match status" value="1"/>
</dbReference>
<dbReference type="CDD" id="cd06261">
    <property type="entry name" value="TM_PBP2"/>
    <property type="match status" value="1"/>
</dbReference>
<feature type="transmembrane region" description="Helical" evidence="8">
    <location>
        <begin position="141"/>
        <end position="161"/>
    </location>
</feature>
<comment type="subcellular location">
    <subcellularLocation>
        <location evidence="1 8">Cell membrane</location>
        <topology evidence="1 8">Multi-pass membrane protein</topology>
    </subcellularLocation>
</comment>
<reference evidence="10" key="1">
    <citation type="submission" date="2016-08" db="EMBL/GenBank/DDBJ databases">
        <authorList>
            <person name="Seilhamer J.J."/>
        </authorList>
    </citation>
    <scope>NUCLEOTIDE SEQUENCE</scope>
    <source>
        <strain evidence="10">86</strain>
    </source>
</reference>
<comment type="similarity">
    <text evidence="7">Belongs to the binding-protein-dependent transport system permease family. OppBC subfamily.</text>
</comment>
<keyword evidence="6 8" id="KW-0472">Membrane</keyword>
<evidence type="ECO:0000256" key="8">
    <source>
        <dbReference type="RuleBase" id="RU363032"/>
    </source>
</evidence>
<keyword evidence="2 8" id="KW-0813">Transport</keyword>
<dbReference type="Pfam" id="PF12911">
    <property type="entry name" value="OppC_N"/>
    <property type="match status" value="1"/>
</dbReference>
<evidence type="ECO:0000256" key="6">
    <source>
        <dbReference type="ARBA" id="ARBA00023136"/>
    </source>
</evidence>
<keyword evidence="5 8" id="KW-1133">Transmembrane helix</keyword>
<sequence>MKQNLWSGYWQRLKHDKAGICGLLILLAFAGMALTAPYLSLHDPLAVQLGARLQNPSAQYPFGTDHLGRCIFSRVVYGAQVSLAAAGIVLVSVLVISLPVGMFSGYTGGIADQIFMRIVDTILAFPLLILALAIAGFLGAGLVNVMLALAAVWWVSYARIVRGLTLAAKEKDFVMAARAAGTKTIPILYQHILPHVLGTVIVLATLDMGKLIMAVAGLSFLGLGAQPPTPEWGSMLNDGRPYFQAAPHVMLFPGLAIAMVVLSCNLFGDALRDALNPQGMTE</sequence>
<dbReference type="InterPro" id="IPR053385">
    <property type="entry name" value="ABC_transport_permease"/>
</dbReference>
<evidence type="ECO:0000256" key="5">
    <source>
        <dbReference type="ARBA" id="ARBA00022989"/>
    </source>
</evidence>
<dbReference type="EMBL" id="FMJE01000007">
    <property type="protein sequence ID" value="SCM83206.1"/>
    <property type="molecule type" value="Genomic_DNA"/>
</dbReference>
<evidence type="ECO:0000313" key="10">
    <source>
        <dbReference type="EMBL" id="SCM83206.1"/>
    </source>
</evidence>
<dbReference type="Gene3D" id="1.10.3720.10">
    <property type="entry name" value="MetI-like"/>
    <property type="match status" value="1"/>
</dbReference>
<feature type="transmembrane region" description="Helical" evidence="8">
    <location>
        <begin position="20"/>
        <end position="39"/>
    </location>
</feature>
<dbReference type="RefSeq" id="WP_075757866.1">
    <property type="nucleotide sequence ID" value="NZ_LT608335.1"/>
</dbReference>
<dbReference type="PROSITE" id="PS50928">
    <property type="entry name" value="ABC_TM1"/>
    <property type="match status" value="1"/>
</dbReference>
<gene>
    <name evidence="10" type="primary">nikC</name>
    <name evidence="10" type="ORF">KL86SPO_70064</name>
</gene>
<dbReference type="InterPro" id="IPR025966">
    <property type="entry name" value="OppC_N"/>
</dbReference>
<dbReference type="PANTHER" id="PTHR43386">
    <property type="entry name" value="OLIGOPEPTIDE TRANSPORT SYSTEM PERMEASE PROTEIN APPC"/>
    <property type="match status" value="1"/>
</dbReference>